<dbReference type="EMBL" id="KE343347">
    <property type="protein sequence ID" value="EXB24586.1"/>
    <property type="molecule type" value="Genomic_DNA"/>
</dbReference>
<reference evidence="2" key="1">
    <citation type="submission" date="2013-01" db="EMBL/GenBank/DDBJ databases">
        <title>Draft Genome Sequence of a Mulberry Tree, Morus notabilis C.K. Schneid.</title>
        <authorList>
            <person name="He N."/>
            <person name="Zhao S."/>
        </authorList>
    </citation>
    <scope>NUCLEOTIDE SEQUENCE</scope>
</reference>
<accession>W9QBZ2</accession>
<gene>
    <name evidence="1" type="ORF">L484_004176</name>
</gene>
<name>W9QBZ2_9ROSA</name>
<organism evidence="1 2">
    <name type="scientific">Morus notabilis</name>
    <dbReference type="NCBI Taxonomy" id="981085"/>
    <lineage>
        <taxon>Eukaryota</taxon>
        <taxon>Viridiplantae</taxon>
        <taxon>Streptophyta</taxon>
        <taxon>Embryophyta</taxon>
        <taxon>Tracheophyta</taxon>
        <taxon>Spermatophyta</taxon>
        <taxon>Magnoliopsida</taxon>
        <taxon>eudicotyledons</taxon>
        <taxon>Gunneridae</taxon>
        <taxon>Pentapetalae</taxon>
        <taxon>rosids</taxon>
        <taxon>fabids</taxon>
        <taxon>Rosales</taxon>
        <taxon>Moraceae</taxon>
        <taxon>Moreae</taxon>
        <taxon>Morus</taxon>
    </lineage>
</organism>
<keyword evidence="2" id="KW-1185">Reference proteome</keyword>
<protein>
    <submittedName>
        <fullName evidence="1">Uncharacterized protein</fullName>
    </submittedName>
</protein>
<dbReference type="Proteomes" id="UP000030645">
    <property type="component" value="Unassembled WGS sequence"/>
</dbReference>
<dbReference type="AlphaFoldDB" id="W9QBZ2"/>
<evidence type="ECO:0000313" key="2">
    <source>
        <dbReference type="Proteomes" id="UP000030645"/>
    </source>
</evidence>
<evidence type="ECO:0000313" key="1">
    <source>
        <dbReference type="EMBL" id="EXB24586.1"/>
    </source>
</evidence>
<sequence length="57" mass="6347">MSMTASGKASKVQTKRQLTLLENALEGVFEREKNSLMVASRLIPTNVLRKGAKHDFD</sequence>
<proteinExistence type="predicted"/>